<evidence type="ECO:0000259" key="2">
    <source>
        <dbReference type="PROSITE" id="PS50110"/>
    </source>
</evidence>
<evidence type="ECO:0000313" key="4">
    <source>
        <dbReference type="Proteomes" id="UP000228535"/>
    </source>
</evidence>
<dbReference type="RefSeq" id="WP_157807735.1">
    <property type="nucleotide sequence ID" value="NZ_PGFA01000004.1"/>
</dbReference>
<dbReference type="EMBL" id="PGFA01000004">
    <property type="protein sequence ID" value="PJJ48797.1"/>
    <property type="molecule type" value="Genomic_DNA"/>
</dbReference>
<dbReference type="GO" id="GO:0000160">
    <property type="term" value="P:phosphorelay signal transduction system"/>
    <property type="evidence" value="ECO:0007669"/>
    <property type="project" value="InterPro"/>
</dbReference>
<dbReference type="Proteomes" id="UP000228535">
    <property type="component" value="Unassembled WGS sequence"/>
</dbReference>
<gene>
    <name evidence="3" type="ORF">CLV45_4508</name>
</gene>
<name>A0A2M9AT00_9BACT</name>
<proteinExistence type="predicted"/>
<comment type="caution">
    <text evidence="1">Lacks conserved residue(s) required for the propagation of feature annotation.</text>
</comment>
<comment type="caution">
    <text evidence="3">The sequence shown here is derived from an EMBL/GenBank/DDBJ whole genome shotgun (WGS) entry which is preliminary data.</text>
</comment>
<feature type="domain" description="Response regulatory" evidence="2">
    <location>
        <begin position="5"/>
        <end position="121"/>
    </location>
</feature>
<dbReference type="PROSITE" id="PS50110">
    <property type="entry name" value="RESPONSE_REGULATORY"/>
    <property type="match status" value="1"/>
</dbReference>
<reference evidence="3 4" key="1">
    <citation type="submission" date="2017-11" db="EMBL/GenBank/DDBJ databases">
        <title>Genomic Encyclopedia of Archaeal and Bacterial Type Strains, Phase II (KMG-II): From Individual Species to Whole Genera.</title>
        <authorList>
            <person name="Goeker M."/>
        </authorList>
    </citation>
    <scope>NUCLEOTIDE SEQUENCE [LARGE SCALE GENOMIC DNA]</scope>
    <source>
        <strain evidence="3 4">DSM 11115</strain>
    </source>
</reference>
<dbReference type="SUPFAM" id="SSF52172">
    <property type="entry name" value="CheY-like"/>
    <property type="match status" value="1"/>
</dbReference>
<dbReference type="InterPro" id="IPR001789">
    <property type="entry name" value="Sig_transdc_resp-reg_receiver"/>
</dbReference>
<protein>
    <submittedName>
        <fullName evidence="3">Response regulator receiver domain-containing protein</fullName>
    </submittedName>
</protein>
<sequence>MLTQQILIVTHAPIIGEGLLQQLHRWGFQHIEVADSGPAALAAATRQPPDLVILTTTLPGPPDGLETARLLQRRGPTPLLLLQEPRHAPAQEPHLRPLTRYRCLPNPPSVEELRSGVLNSLLPTHPTRPAQA</sequence>
<evidence type="ECO:0000256" key="1">
    <source>
        <dbReference type="PROSITE-ProRule" id="PRU00169"/>
    </source>
</evidence>
<keyword evidence="4" id="KW-1185">Reference proteome</keyword>
<organism evidence="3 4">
    <name type="scientific">Hymenobacter chitinivorans DSM 11115</name>
    <dbReference type="NCBI Taxonomy" id="1121954"/>
    <lineage>
        <taxon>Bacteria</taxon>
        <taxon>Pseudomonadati</taxon>
        <taxon>Bacteroidota</taxon>
        <taxon>Cytophagia</taxon>
        <taxon>Cytophagales</taxon>
        <taxon>Hymenobacteraceae</taxon>
        <taxon>Hymenobacter</taxon>
    </lineage>
</organism>
<dbReference type="OrthoDB" id="1646880at2"/>
<dbReference type="Gene3D" id="3.40.50.2300">
    <property type="match status" value="1"/>
</dbReference>
<evidence type="ECO:0000313" key="3">
    <source>
        <dbReference type="EMBL" id="PJJ48797.1"/>
    </source>
</evidence>
<accession>A0A2M9AT00</accession>
<dbReference type="Pfam" id="PF00072">
    <property type="entry name" value="Response_reg"/>
    <property type="match status" value="1"/>
</dbReference>
<dbReference type="InterPro" id="IPR011006">
    <property type="entry name" value="CheY-like_superfamily"/>
</dbReference>
<dbReference type="AlphaFoldDB" id="A0A2M9AT00"/>